<dbReference type="OrthoDB" id="2678913at2759"/>
<dbReference type="GO" id="GO:0003677">
    <property type="term" value="F:DNA binding"/>
    <property type="evidence" value="ECO:0007669"/>
    <property type="project" value="UniProtKB-KW"/>
</dbReference>
<dbReference type="SUPFAM" id="SSF47823">
    <property type="entry name" value="lambda integrase-like, N-terminal domain"/>
    <property type="match status" value="1"/>
</dbReference>
<sequence>MAILPYPINLTPKPSELHPMCPVKDRLERWQPHPNIVQALNILPEFQDRVREVTLRGWNKSTRASYGAGLLIYHVFCDSRNVPEEERAPVDTNLISTFISSLAGSYSGKTIHRYIYSVQAWHTLNGLPWILHKDQIVVMLKGAAKIAPPSSKQNLHKPITVQMICDFHKQLQATDPLDTAVFACLTTIFYAASRVGEFTTKQIDAFDPTQHITPNGVHEDIDCNGLSTTVFFLPSTKANSKGEEVNWAKQSGPSDPHDTLLRHLQMNDSLFTYKKDGEHRPLTCHTFISRLKKLAKAAGYDHVHGHGLRIGATLEYLLRGIPFEVMKVKGRWASDTFQLYLRKHNQILAPYIQAMPTETAAKFIRIVMPPVR</sequence>
<dbReference type="InterPro" id="IPR011010">
    <property type="entry name" value="DNA_brk_join_enz"/>
</dbReference>
<dbReference type="SUPFAM" id="SSF56349">
    <property type="entry name" value="DNA breaking-rejoining enzymes"/>
    <property type="match status" value="1"/>
</dbReference>
<gene>
    <name evidence="3" type="ORF">M404DRAFT_145085</name>
</gene>
<dbReference type="Gene3D" id="1.10.150.130">
    <property type="match status" value="1"/>
</dbReference>
<keyword evidence="2" id="KW-0233">DNA recombination</keyword>
<dbReference type="STRING" id="870435.A0A0C3J3A8"/>
<keyword evidence="1" id="KW-0238">DNA-binding</keyword>
<reference evidence="4" key="2">
    <citation type="submission" date="2015-01" db="EMBL/GenBank/DDBJ databases">
        <title>Evolutionary Origins and Diversification of the Mycorrhizal Mutualists.</title>
        <authorList>
            <consortium name="DOE Joint Genome Institute"/>
            <consortium name="Mycorrhizal Genomics Consortium"/>
            <person name="Kohler A."/>
            <person name="Kuo A."/>
            <person name="Nagy L.G."/>
            <person name="Floudas D."/>
            <person name="Copeland A."/>
            <person name="Barry K.W."/>
            <person name="Cichocki N."/>
            <person name="Veneault-Fourrey C."/>
            <person name="LaButti K."/>
            <person name="Lindquist E.A."/>
            <person name="Lipzen A."/>
            <person name="Lundell T."/>
            <person name="Morin E."/>
            <person name="Murat C."/>
            <person name="Riley R."/>
            <person name="Ohm R."/>
            <person name="Sun H."/>
            <person name="Tunlid A."/>
            <person name="Henrissat B."/>
            <person name="Grigoriev I.V."/>
            <person name="Hibbett D.S."/>
            <person name="Martin F."/>
        </authorList>
    </citation>
    <scope>NUCLEOTIDE SEQUENCE [LARGE SCALE GENOMIC DNA]</scope>
    <source>
        <strain evidence="4">Marx 270</strain>
    </source>
</reference>
<dbReference type="PANTHER" id="PTHR34605">
    <property type="entry name" value="PHAGE_INTEGRASE DOMAIN-CONTAINING PROTEIN"/>
    <property type="match status" value="1"/>
</dbReference>
<accession>A0A0C3J3A8</accession>
<dbReference type="InterPro" id="IPR013762">
    <property type="entry name" value="Integrase-like_cat_sf"/>
</dbReference>
<dbReference type="PANTHER" id="PTHR34605:SF3">
    <property type="entry name" value="P CELL-TYPE AGGLUTINATION PROTEIN MAP4-LIKE-RELATED"/>
    <property type="match status" value="1"/>
</dbReference>
<evidence type="ECO:0000313" key="3">
    <source>
        <dbReference type="EMBL" id="KIO03563.1"/>
    </source>
</evidence>
<evidence type="ECO:0008006" key="5">
    <source>
        <dbReference type="Google" id="ProtNLM"/>
    </source>
</evidence>
<dbReference type="Gene3D" id="1.10.443.10">
    <property type="entry name" value="Intergrase catalytic core"/>
    <property type="match status" value="1"/>
</dbReference>
<evidence type="ECO:0000256" key="1">
    <source>
        <dbReference type="ARBA" id="ARBA00023125"/>
    </source>
</evidence>
<dbReference type="InterPro" id="IPR010998">
    <property type="entry name" value="Integrase_recombinase_N"/>
</dbReference>
<name>A0A0C3J3A8_PISTI</name>
<reference evidence="3 4" key="1">
    <citation type="submission" date="2014-04" db="EMBL/GenBank/DDBJ databases">
        <authorList>
            <consortium name="DOE Joint Genome Institute"/>
            <person name="Kuo A."/>
            <person name="Kohler A."/>
            <person name="Costa M.D."/>
            <person name="Nagy L.G."/>
            <person name="Floudas D."/>
            <person name="Copeland A."/>
            <person name="Barry K.W."/>
            <person name="Cichocki N."/>
            <person name="Veneault-Fourrey C."/>
            <person name="LaButti K."/>
            <person name="Lindquist E.A."/>
            <person name="Lipzen A."/>
            <person name="Lundell T."/>
            <person name="Morin E."/>
            <person name="Murat C."/>
            <person name="Sun H."/>
            <person name="Tunlid A."/>
            <person name="Henrissat B."/>
            <person name="Grigoriev I.V."/>
            <person name="Hibbett D.S."/>
            <person name="Martin F."/>
            <person name="Nordberg H.P."/>
            <person name="Cantor M.N."/>
            <person name="Hua S.X."/>
        </authorList>
    </citation>
    <scope>NUCLEOTIDE SEQUENCE [LARGE SCALE GENOMIC DNA]</scope>
    <source>
        <strain evidence="3 4">Marx 270</strain>
    </source>
</reference>
<dbReference type="Proteomes" id="UP000054217">
    <property type="component" value="Unassembled WGS sequence"/>
</dbReference>
<dbReference type="GO" id="GO:0006310">
    <property type="term" value="P:DNA recombination"/>
    <property type="evidence" value="ECO:0007669"/>
    <property type="project" value="UniProtKB-KW"/>
</dbReference>
<dbReference type="InterPro" id="IPR052925">
    <property type="entry name" value="Phage_Integrase-like_Recomb"/>
</dbReference>
<keyword evidence="4" id="KW-1185">Reference proteome</keyword>
<dbReference type="GO" id="GO:0015074">
    <property type="term" value="P:DNA integration"/>
    <property type="evidence" value="ECO:0007669"/>
    <property type="project" value="InterPro"/>
</dbReference>
<evidence type="ECO:0000256" key="2">
    <source>
        <dbReference type="ARBA" id="ARBA00023172"/>
    </source>
</evidence>
<evidence type="ECO:0000313" key="4">
    <source>
        <dbReference type="Proteomes" id="UP000054217"/>
    </source>
</evidence>
<dbReference type="InParanoid" id="A0A0C3J3A8"/>
<protein>
    <recommendedName>
        <fullName evidence="5">Tyr recombinase domain-containing protein</fullName>
    </recommendedName>
</protein>
<dbReference type="AlphaFoldDB" id="A0A0C3J3A8"/>
<dbReference type="EMBL" id="KN831975">
    <property type="protein sequence ID" value="KIO03563.1"/>
    <property type="molecule type" value="Genomic_DNA"/>
</dbReference>
<proteinExistence type="predicted"/>
<dbReference type="HOGENOM" id="CLU_003292_2_2_1"/>
<organism evidence="3 4">
    <name type="scientific">Pisolithus tinctorius Marx 270</name>
    <dbReference type="NCBI Taxonomy" id="870435"/>
    <lineage>
        <taxon>Eukaryota</taxon>
        <taxon>Fungi</taxon>
        <taxon>Dikarya</taxon>
        <taxon>Basidiomycota</taxon>
        <taxon>Agaricomycotina</taxon>
        <taxon>Agaricomycetes</taxon>
        <taxon>Agaricomycetidae</taxon>
        <taxon>Boletales</taxon>
        <taxon>Sclerodermatineae</taxon>
        <taxon>Pisolithaceae</taxon>
        <taxon>Pisolithus</taxon>
    </lineage>
</organism>